<gene>
    <name evidence="2" type="ORF">BYL167_LOCUS496</name>
    <name evidence="1" type="ORF">CJN711_LOCUS23086</name>
</gene>
<evidence type="ECO:0000313" key="2">
    <source>
        <dbReference type="EMBL" id="CAF3754183.1"/>
    </source>
</evidence>
<organism evidence="1 3">
    <name type="scientific">Rotaria magnacalcarata</name>
    <dbReference type="NCBI Taxonomy" id="392030"/>
    <lineage>
        <taxon>Eukaryota</taxon>
        <taxon>Metazoa</taxon>
        <taxon>Spiralia</taxon>
        <taxon>Gnathifera</taxon>
        <taxon>Rotifera</taxon>
        <taxon>Eurotatoria</taxon>
        <taxon>Bdelloidea</taxon>
        <taxon>Philodinida</taxon>
        <taxon>Philodinidae</taxon>
        <taxon>Rotaria</taxon>
    </lineage>
</organism>
<dbReference type="Proteomes" id="UP000681967">
    <property type="component" value="Unassembled WGS sequence"/>
</dbReference>
<reference evidence="1" key="1">
    <citation type="submission" date="2021-02" db="EMBL/GenBank/DDBJ databases">
        <authorList>
            <person name="Nowell W R."/>
        </authorList>
    </citation>
    <scope>NUCLEOTIDE SEQUENCE</scope>
</reference>
<protein>
    <submittedName>
        <fullName evidence="1">Uncharacterized protein</fullName>
    </submittedName>
</protein>
<dbReference type="EMBL" id="CAJNOV010010806">
    <property type="protein sequence ID" value="CAF1422472.1"/>
    <property type="molecule type" value="Genomic_DNA"/>
</dbReference>
<accession>A0A815MG55</accession>
<sequence>MWKLSALGLYGVDKLDLNETREFLHFFLGGAEIPPPAAEKDAKKLQESAKQIFDTQKLADKLKTFERLTRTNNNKADDDAKEFSEMASKRLNELKREHKANAAIAQEIFGYLTSIEKDVASNATDEEDKRFTKSKQVVQQMATNHRVVFNSPDAAAGKACAKAHDKLISKYQSSVPTVGALNFSSLCPHRRPPKKHFLEFDPSKETAETLRAWLLFREYSPEKVAELKPQAKLEQFVQKDLLEGSPYSPAFVDFTSFSTENASKAFLEAWLSWQGLKPFGYRPKRCRREDGQETTQEAAQV</sequence>
<comment type="caution">
    <text evidence="1">The sequence shown here is derived from an EMBL/GenBank/DDBJ whole genome shotgun (WGS) entry which is preliminary data.</text>
</comment>
<dbReference type="Proteomes" id="UP000663855">
    <property type="component" value="Unassembled WGS sequence"/>
</dbReference>
<evidence type="ECO:0000313" key="3">
    <source>
        <dbReference type="Proteomes" id="UP000663855"/>
    </source>
</evidence>
<dbReference type="EMBL" id="CAJOBH010000054">
    <property type="protein sequence ID" value="CAF3754183.1"/>
    <property type="molecule type" value="Genomic_DNA"/>
</dbReference>
<evidence type="ECO:0000313" key="1">
    <source>
        <dbReference type="EMBL" id="CAF1422472.1"/>
    </source>
</evidence>
<proteinExistence type="predicted"/>
<name>A0A815MG55_9BILA</name>
<dbReference type="AlphaFoldDB" id="A0A815MG55"/>